<sequence length="401" mass="45792">MPTLWSSIAVAKPRISQLATIMVWLERASECPLSLSLFQSYMPNPAEQGATSQVLALFLTRAHLWRHIEFNFKSFRASDNALSQAQLSNLPATPMLESVYLEMSNWDATFVDRVWHSIHALPTVRRIHWDSDYECRGIPAHTPWSQLTHLTFPSSPNLSQNQLLEILRECHQLVELDWDITMCSESSIQTLFLRVTLPTLRVLRLHVNGMNNPGPFTEHLSLPSLTSISILQHFRSPAPRLIGWLKDLLVRSACRLEALSLTDWMLGEDELIEFLASPETQHLVKLSLMLRKITDRMAKFLTVDKETGVLLPNLQVLFLPDYEISEGSLFSIIASRLPVLKTIRIPNSDMLLARDLPALRILLSTGCDFHLLLEDQIDGKLVERRLGSKVLTRLDYYSFQF</sequence>
<dbReference type="EMBL" id="LUEZ02000045">
    <property type="protein sequence ID" value="RDB24262.1"/>
    <property type="molecule type" value="Genomic_DNA"/>
</dbReference>
<dbReference type="SUPFAM" id="SSF52047">
    <property type="entry name" value="RNI-like"/>
    <property type="match status" value="1"/>
</dbReference>
<keyword evidence="2" id="KW-1185">Reference proteome</keyword>
<dbReference type="AlphaFoldDB" id="A0A369JSE9"/>
<organism evidence="1 2">
    <name type="scientific">Hypsizygus marmoreus</name>
    <name type="common">White beech mushroom</name>
    <name type="synonym">Agaricus marmoreus</name>
    <dbReference type="NCBI Taxonomy" id="39966"/>
    <lineage>
        <taxon>Eukaryota</taxon>
        <taxon>Fungi</taxon>
        <taxon>Dikarya</taxon>
        <taxon>Basidiomycota</taxon>
        <taxon>Agaricomycotina</taxon>
        <taxon>Agaricomycetes</taxon>
        <taxon>Agaricomycetidae</taxon>
        <taxon>Agaricales</taxon>
        <taxon>Tricholomatineae</taxon>
        <taxon>Lyophyllaceae</taxon>
        <taxon>Hypsizygus</taxon>
    </lineage>
</organism>
<accession>A0A369JSE9</accession>
<evidence type="ECO:0000313" key="2">
    <source>
        <dbReference type="Proteomes" id="UP000076154"/>
    </source>
</evidence>
<evidence type="ECO:0008006" key="3">
    <source>
        <dbReference type="Google" id="ProtNLM"/>
    </source>
</evidence>
<protein>
    <recommendedName>
        <fullName evidence="3">F-box domain-containing protein</fullName>
    </recommendedName>
</protein>
<comment type="caution">
    <text evidence="1">The sequence shown here is derived from an EMBL/GenBank/DDBJ whole genome shotgun (WGS) entry which is preliminary data.</text>
</comment>
<reference evidence="1" key="1">
    <citation type="submission" date="2018-04" db="EMBL/GenBank/DDBJ databases">
        <title>Whole genome sequencing of Hypsizygus marmoreus.</title>
        <authorList>
            <person name="Choi I.-G."/>
            <person name="Min B."/>
            <person name="Kim J.-G."/>
            <person name="Kim S."/>
            <person name="Oh Y.-L."/>
            <person name="Kong W.-S."/>
            <person name="Park H."/>
            <person name="Jeong J."/>
            <person name="Song E.-S."/>
        </authorList>
    </citation>
    <scope>NUCLEOTIDE SEQUENCE [LARGE SCALE GENOMIC DNA]</scope>
    <source>
        <strain evidence="1">51987-8</strain>
    </source>
</reference>
<evidence type="ECO:0000313" key="1">
    <source>
        <dbReference type="EMBL" id="RDB24262.1"/>
    </source>
</evidence>
<dbReference type="OrthoDB" id="3217549at2759"/>
<dbReference type="InterPro" id="IPR032675">
    <property type="entry name" value="LRR_dom_sf"/>
</dbReference>
<gene>
    <name evidence="1" type="ORF">Hypma_008578</name>
</gene>
<name>A0A369JSE9_HYPMA</name>
<proteinExistence type="predicted"/>
<dbReference type="InParanoid" id="A0A369JSE9"/>
<dbReference type="Proteomes" id="UP000076154">
    <property type="component" value="Unassembled WGS sequence"/>
</dbReference>
<dbReference type="Gene3D" id="3.80.10.10">
    <property type="entry name" value="Ribonuclease Inhibitor"/>
    <property type="match status" value="1"/>
</dbReference>